<dbReference type="PANTHER" id="PTHR45749:SF21">
    <property type="entry name" value="DUF4371 DOMAIN-CONTAINING PROTEIN"/>
    <property type="match status" value="1"/>
</dbReference>
<protein>
    <submittedName>
        <fullName evidence="4">General transcription factor II-I repeat domain-containing protein 2-like</fullName>
    </submittedName>
    <submittedName>
        <fullName evidence="2">Zinc finger MYM-type protein 6</fullName>
    </submittedName>
</protein>
<evidence type="ECO:0000313" key="4">
    <source>
        <dbReference type="RefSeq" id="XP_025423046.1"/>
    </source>
</evidence>
<proteinExistence type="predicted"/>
<dbReference type="RefSeq" id="XP_025423046.1">
    <property type="nucleotide sequence ID" value="XM_025567261.1"/>
</dbReference>
<evidence type="ECO:0000313" key="2">
    <source>
        <dbReference type="EMBL" id="MBY75681.1"/>
    </source>
</evidence>
<feature type="domain" description="DUF4371" evidence="1">
    <location>
        <begin position="21"/>
        <end position="144"/>
    </location>
</feature>
<dbReference type="InterPro" id="IPR025398">
    <property type="entry name" value="DUF4371"/>
</dbReference>
<dbReference type="Pfam" id="PF14291">
    <property type="entry name" value="DUF4371"/>
    <property type="match status" value="1"/>
</dbReference>
<dbReference type="Proteomes" id="UP000694846">
    <property type="component" value="Unplaced"/>
</dbReference>
<dbReference type="OrthoDB" id="6617658at2759"/>
<dbReference type="PANTHER" id="PTHR45749">
    <property type="match status" value="1"/>
</dbReference>
<evidence type="ECO:0000313" key="3">
    <source>
        <dbReference type="Proteomes" id="UP000694846"/>
    </source>
</evidence>
<evidence type="ECO:0000259" key="1">
    <source>
        <dbReference type="Pfam" id="PF14291"/>
    </source>
</evidence>
<reference evidence="2" key="1">
    <citation type="submission" date="2018-04" db="EMBL/GenBank/DDBJ databases">
        <title>Transcriptome assembly of Sipha flava.</title>
        <authorList>
            <person name="Scully E.D."/>
            <person name="Geib S.M."/>
            <person name="Palmer N.A."/>
            <person name="Koch K."/>
            <person name="Bradshaw J."/>
            <person name="Heng-Moss T."/>
            <person name="Sarath G."/>
        </authorList>
    </citation>
    <scope>NUCLEOTIDE SEQUENCE</scope>
</reference>
<dbReference type="AlphaFoldDB" id="A0A2S2QDC4"/>
<organism evidence="2">
    <name type="scientific">Sipha flava</name>
    <name type="common">yellow sugarcane aphid</name>
    <dbReference type="NCBI Taxonomy" id="143950"/>
    <lineage>
        <taxon>Eukaryota</taxon>
        <taxon>Metazoa</taxon>
        <taxon>Ecdysozoa</taxon>
        <taxon>Arthropoda</taxon>
        <taxon>Hexapoda</taxon>
        <taxon>Insecta</taxon>
        <taxon>Pterygota</taxon>
        <taxon>Neoptera</taxon>
        <taxon>Paraneoptera</taxon>
        <taxon>Hemiptera</taxon>
        <taxon>Sternorrhyncha</taxon>
        <taxon>Aphidomorpha</taxon>
        <taxon>Aphidoidea</taxon>
        <taxon>Aphididae</taxon>
        <taxon>Sipha</taxon>
    </lineage>
</organism>
<dbReference type="EMBL" id="GGMS01006478">
    <property type="protein sequence ID" value="MBY75681.1"/>
    <property type="molecule type" value="Transcribed_RNA"/>
</dbReference>
<name>A0A2S2QDC4_9HEMI</name>
<reference evidence="4" key="2">
    <citation type="submission" date="2025-04" db="UniProtKB">
        <authorList>
            <consortium name="RefSeq"/>
        </authorList>
    </citation>
    <scope>IDENTIFICATION</scope>
    <source>
        <tissue evidence="4">Whole body</tissue>
    </source>
</reference>
<accession>A0A2S2QDC4</accession>
<keyword evidence="3" id="KW-1185">Reference proteome</keyword>
<sequence>MIILLAENSVVLSEHLTKIKTNGKKELSFISWERQNQIIDCIAQDISTTITTELYKGQLFSISIDSTIDFSRKEQTSFIVRYVDENTGMVYERLIAIEECAYTTGIDLFELFKKNMSKFNLNWTENLIGQSYDGAANMTGEFQGLQSHIKNIN</sequence>
<gene>
    <name evidence="2" type="primary">ZMYM6_2</name>
    <name evidence="4" type="synonym">LOC112692554</name>
    <name evidence="2" type="ORF">g.167882</name>
</gene>